<dbReference type="InterPro" id="IPR030379">
    <property type="entry name" value="G_SEPTIN_dom"/>
</dbReference>
<feature type="compositionally biased region" description="Polar residues" evidence="2">
    <location>
        <begin position="655"/>
        <end position="685"/>
    </location>
</feature>
<feature type="region of interest" description="Disordered" evidence="2">
    <location>
        <begin position="200"/>
        <end position="222"/>
    </location>
</feature>
<feature type="region of interest" description="Disordered" evidence="2">
    <location>
        <begin position="655"/>
        <end position="723"/>
    </location>
</feature>
<keyword evidence="3" id="KW-1133">Transmembrane helix</keyword>
<keyword evidence="1" id="KW-0547">Nucleotide-binding</keyword>
<proteinExistence type="inferred from homology"/>
<feature type="domain" description="Septin-type G" evidence="4">
    <location>
        <begin position="763"/>
        <end position="907"/>
    </location>
</feature>
<keyword evidence="3" id="KW-0812">Transmembrane</keyword>
<keyword evidence="6" id="KW-1185">Reference proteome</keyword>
<dbReference type="Pfam" id="PF00735">
    <property type="entry name" value="Septin"/>
    <property type="match status" value="1"/>
</dbReference>
<feature type="region of interest" description="Disordered" evidence="2">
    <location>
        <begin position="974"/>
        <end position="998"/>
    </location>
</feature>
<feature type="compositionally biased region" description="Polar residues" evidence="2">
    <location>
        <begin position="101"/>
        <end position="111"/>
    </location>
</feature>
<evidence type="ECO:0000256" key="2">
    <source>
        <dbReference type="SAM" id="MobiDB-lite"/>
    </source>
</evidence>
<dbReference type="Gene3D" id="3.40.50.300">
    <property type="entry name" value="P-loop containing nucleotide triphosphate hydrolases"/>
    <property type="match status" value="1"/>
</dbReference>
<feature type="region of interest" description="Disordered" evidence="2">
    <location>
        <begin position="336"/>
        <end position="356"/>
    </location>
</feature>
<dbReference type="PANTHER" id="PTHR18884">
    <property type="entry name" value="SEPTIN"/>
    <property type="match status" value="1"/>
</dbReference>
<evidence type="ECO:0000313" key="6">
    <source>
        <dbReference type="Proteomes" id="UP000780801"/>
    </source>
</evidence>
<feature type="region of interest" description="Disordered" evidence="2">
    <location>
        <begin position="241"/>
        <end position="261"/>
    </location>
</feature>
<organism evidence="5 6">
    <name type="scientific">Lunasporangiospora selenospora</name>
    <dbReference type="NCBI Taxonomy" id="979761"/>
    <lineage>
        <taxon>Eukaryota</taxon>
        <taxon>Fungi</taxon>
        <taxon>Fungi incertae sedis</taxon>
        <taxon>Mucoromycota</taxon>
        <taxon>Mortierellomycotina</taxon>
        <taxon>Mortierellomycetes</taxon>
        <taxon>Mortierellales</taxon>
        <taxon>Mortierellaceae</taxon>
        <taxon>Lunasporangiospora</taxon>
    </lineage>
</organism>
<feature type="transmembrane region" description="Helical" evidence="3">
    <location>
        <begin position="1297"/>
        <end position="1315"/>
    </location>
</feature>
<protein>
    <recommendedName>
        <fullName evidence="4">Septin-type G domain-containing protein</fullName>
    </recommendedName>
</protein>
<feature type="region of interest" description="Disordered" evidence="2">
    <location>
        <begin position="93"/>
        <end position="117"/>
    </location>
</feature>
<comment type="caution">
    <text evidence="5">The sequence shown here is derived from an EMBL/GenBank/DDBJ whole genome shotgun (WGS) entry which is preliminary data.</text>
</comment>
<reference evidence="5" key="1">
    <citation type="journal article" date="2020" name="Fungal Divers.">
        <title>Resolving the Mortierellaceae phylogeny through synthesis of multi-gene phylogenetics and phylogenomics.</title>
        <authorList>
            <person name="Vandepol N."/>
            <person name="Liber J."/>
            <person name="Desiro A."/>
            <person name="Na H."/>
            <person name="Kennedy M."/>
            <person name="Barry K."/>
            <person name="Grigoriev I.V."/>
            <person name="Miller A.N."/>
            <person name="O'Donnell K."/>
            <person name="Stajich J.E."/>
            <person name="Bonito G."/>
        </authorList>
    </citation>
    <scope>NUCLEOTIDE SEQUENCE</scope>
    <source>
        <strain evidence="5">KOD1015</strain>
    </source>
</reference>
<feature type="compositionally biased region" description="Polar residues" evidence="2">
    <location>
        <begin position="693"/>
        <end position="705"/>
    </location>
</feature>
<dbReference type="OrthoDB" id="4150765at2759"/>
<gene>
    <name evidence="5" type="ORF">BGW38_000715</name>
</gene>
<keyword evidence="1" id="KW-0342">GTP-binding</keyword>
<dbReference type="InterPro" id="IPR027417">
    <property type="entry name" value="P-loop_NTPase"/>
</dbReference>
<evidence type="ECO:0000313" key="5">
    <source>
        <dbReference type="EMBL" id="KAF9582058.1"/>
    </source>
</evidence>
<keyword evidence="3" id="KW-0472">Membrane</keyword>
<dbReference type="EMBL" id="JAABOA010001205">
    <property type="protein sequence ID" value="KAF9582058.1"/>
    <property type="molecule type" value="Genomic_DNA"/>
</dbReference>
<feature type="compositionally biased region" description="Basic and acidic residues" evidence="2">
    <location>
        <begin position="208"/>
        <end position="222"/>
    </location>
</feature>
<dbReference type="GO" id="GO:0005525">
    <property type="term" value="F:GTP binding"/>
    <property type="evidence" value="ECO:0007669"/>
    <property type="project" value="UniProtKB-KW"/>
</dbReference>
<feature type="compositionally biased region" description="Basic and acidic residues" evidence="2">
    <location>
        <begin position="460"/>
        <end position="474"/>
    </location>
</feature>
<feature type="region of interest" description="Disordered" evidence="2">
    <location>
        <begin position="901"/>
        <end position="936"/>
    </location>
</feature>
<feature type="region of interest" description="Disordered" evidence="2">
    <location>
        <begin position="1153"/>
        <end position="1256"/>
    </location>
</feature>
<feature type="compositionally biased region" description="Polar residues" evidence="2">
    <location>
        <begin position="241"/>
        <end position="253"/>
    </location>
</feature>
<comment type="similarity">
    <text evidence="1">Belongs to the TRAFAC class TrmE-Era-EngA-EngB-Septin-like GTPase superfamily. Septin GTPase family.</text>
</comment>
<feature type="compositionally biased region" description="Polar residues" evidence="2">
    <location>
        <begin position="336"/>
        <end position="353"/>
    </location>
</feature>
<feature type="compositionally biased region" description="Polar residues" evidence="2">
    <location>
        <begin position="414"/>
        <end position="428"/>
    </location>
</feature>
<feature type="compositionally biased region" description="Low complexity" evidence="2">
    <location>
        <begin position="706"/>
        <end position="717"/>
    </location>
</feature>
<feature type="compositionally biased region" description="Polar residues" evidence="2">
    <location>
        <begin position="902"/>
        <end position="919"/>
    </location>
</feature>
<feature type="region of interest" description="Disordered" evidence="2">
    <location>
        <begin position="403"/>
        <end position="474"/>
    </location>
</feature>
<evidence type="ECO:0000259" key="4">
    <source>
        <dbReference type="Pfam" id="PF00735"/>
    </source>
</evidence>
<name>A0A9P6FUW8_9FUNG</name>
<feature type="compositionally biased region" description="Basic residues" evidence="2">
    <location>
        <begin position="1214"/>
        <end position="1226"/>
    </location>
</feature>
<evidence type="ECO:0000256" key="3">
    <source>
        <dbReference type="SAM" id="Phobius"/>
    </source>
</evidence>
<sequence length="1326" mass="146574">MTNSAHYQTTVGIVPITPHLGDPSHTKAAQNQLRSSLAMSTTTSSKKPSQGGLGLGQRYWRHFDYAYLNRSLSYGQESSPAVDAYLRHYQEKDGGGCHHNPSMTANTNKNASAGDGEEILGSYTLPISHAHHPNPNSNRHSFPARARRASLTFSQQESHAIDPLCKERDLFYRRLAHQHSTDMNHLSPSIVFVNVADGYESESDDSRDDTPDVDRTLRDGSEKYFSREQRLLRKQLTNNNSILTRAPQGTSREATGRETGRRADFQPTATVATLKHLQEILEATLPPSTLGLGTNASATAHSYHDGQGRSFSSKSGKNEGLTVAGHRYHEALESQGPTIWTDSSTASNDSGPRTTATLHLATTTPRSSLEALEALSDLHRPSAAADCPAFEPTVTMQPALATTSSDSLHVPTAGQRQLSDQRPSQLSSRPARMQRFTRPEDLESLEQDMGHPESTPRTLRGRESSHVHDRQERSRRYIETHTSFLNSADTEGSGYIPDGRTTFSSQNAYHPQQSHTAASPFLQAQTASGTPVLYPSSLADEDGFTAPGTPHSFLSSPSLGYYSHTSRPSSRTGYWVDQGASSLNLIMPSSAMFVKSREPTIEGDKMGFMKMMITGRSRQWNARFIQEIFKWEGIIANDFDDEFLQERPMAPLASTRVNVTSGTDTTSTEYSSDPSSLEASSTSIGPQGEAYSRTMTGSHATPVTGSSEEQSVQSSDSFPQRRQDMYPGATEAIVERFASSTVLPAWARAGFDEQELHQEILVKNICVVDTPGYISFNSPQRALDLIISYIGLQFQTTNEFFSRSAVSDDSLGRFLANNTTGAHSHVDLCFYLIEEQLTDIDLQMMQRLQSWVNLVPVLIPAPSTASTHAGSAETGMPDITEARQKIIQQLRDNDIAIYGMEGSQQDTPSSYSSPMSTANVPDEELTPPPLSLDSQTPVPIEIRAPPFVYYPGDFKTDSSGNRLDMDVQRLGLQRETVSNTGAQGSRSTTQPYETSSKPTTDMTLLRQWVYVHHLAALRHHTTLKFLAWRRQTASSVSLSPMDSSQESVGTRQRLYSNQLYLVDNTAVSTTSNSVLPSVNSMSGALPTEMVDRFRNEDQQRFSAKVTRMVESHRQEFTRILEERREAWQLALAGLEREQRIEFLVQELRRWATEVSPEQSSPQGIGEKSQRASSTEPNTNLRGHVVGLGLGQSTSNLGSEPSMRDALGEGNATRSNRRRTKERKHHVSMKESAYPSVLSQQPERAGGQENKMGDSHSRVFGSRYTETCETMEDSPDGDDPLGLGTLMSRFFGALGRQLVHMVVMVGMGSFATWLYTHFLENRVTWID</sequence>
<dbReference type="Proteomes" id="UP000780801">
    <property type="component" value="Unassembled WGS sequence"/>
</dbReference>
<accession>A0A9P6FUW8</accession>
<feature type="compositionally biased region" description="Polar residues" evidence="2">
    <location>
        <begin position="975"/>
        <end position="998"/>
    </location>
</feature>
<feature type="compositionally biased region" description="Polar residues" evidence="2">
    <location>
        <begin position="1170"/>
        <end position="1180"/>
    </location>
</feature>
<evidence type="ECO:0000256" key="1">
    <source>
        <dbReference type="RuleBase" id="RU004560"/>
    </source>
</evidence>